<keyword evidence="4" id="KW-0460">Magnesium</keyword>
<evidence type="ECO:0000259" key="8">
    <source>
        <dbReference type="Pfam" id="PF01996"/>
    </source>
</evidence>
<dbReference type="KEGG" id="mfo:Metfor_1830"/>
<evidence type="ECO:0000256" key="1">
    <source>
        <dbReference type="ARBA" id="ARBA00022598"/>
    </source>
</evidence>
<dbReference type="SUPFAM" id="SSF144010">
    <property type="entry name" value="CofE-like"/>
    <property type="match status" value="1"/>
</dbReference>
<keyword evidence="3" id="KW-0547">Nucleotide-binding</keyword>
<dbReference type="eggNOG" id="arCOG02714">
    <property type="taxonomic scope" value="Archaea"/>
</dbReference>
<accession>L0HHQ5</accession>
<organism evidence="9 10">
    <name type="scientific">Methanoregula formicica (strain DSM 22288 / NBRC 105244 / SMSP)</name>
    <dbReference type="NCBI Taxonomy" id="593750"/>
    <lineage>
        <taxon>Archaea</taxon>
        <taxon>Methanobacteriati</taxon>
        <taxon>Methanobacteriota</taxon>
        <taxon>Stenosarchaea group</taxon>
        <taxon>Methanomicrobia</taxon>
        <taxon>Methanomicrobiales</taxon>
        <taxon>Methanoregulaceae</taxon>
        <taxon>Methanoregula</taxon>
    </lineage>
</organism>
<dbReference type="InterPro" id="IPR002847">
    <property type="entry name" value="F420-0_gamma-glut_ligase-dom"/>
</dbReference>
<dbReference type="GO" id="GO:0046872">
    <property type="term" value="F:metal ion binding"/>
    <property type="evidence" value="ECO:0007669"/>
    <property type="project" value="UniProtKB-KW"/>
</dbReference>
<evidence type="ECO:0000256" key="2">
    <source>
        <dbReference type="ARBA" id="ARBA00022723"/>
    </source>
</evidence>
<dbReference type="NCBIfam" id="TIGR01916">
    <property type="entry name" value="F420_cofE"/>
    <property type="match status" value="1"/>
</dbReference>
<dbReference type="NCBIfam" id="NF009809">
    <property type="entry name" value="PRK13293.1"/>
    <property type="match status" value="1"/>
</dbReference>
<keyword evidence="2" id="KW-0479">Metal-binding</keyword>
<dbReference type="InterPro" id="IPR008225">
    <property type="entry name" value="F420-0_g-glutamyl_ligase"/>
</dbReference>
<reference evidence="9 10" key="2">
    <citation type="journal article" date="2014" name="Genome Announc.">
        <title>Complete Genome Sequence of Methanoregula formicica SMSPT, a Mesophilic Hydrogenotrophic Methanogen Isolated from a Methanogenic Upflow Anaerobic Sludge Blanket Reactor.</title>
        <authorList>
            <person name="Yamamoto K."/>
            <person name="Tamaki H."/>
            <person name="Cadillo-Quiroz H."/>
            <person name="Imachi H."/>
            <person name="Kyrpides N."/>
            <person name="Woyke T."/>
            <person name="Goodwin L."/>
            <person name="Zinder S.H."/>
            <person name="Kamagata Y."/>
            <person name="Liu W.T."/>
        </authorList>
    </citation>
    <scope>NUCLEOTIDE SEQUENCE [LARGE SCALE GENOMIC DNA]</scope>
    <source>
        <strain evidence="10">DSM 22288 / NBRC 105244 / SMSP</strain>
    </source>
</reference>
<dbReference type="PANTHER" id="PTHR47917">
    <property type="match status" value="1"/>
</dbReference>
<keyword evidence="6" id="KW-0342">GTP-binding</keyword>
<dbReference type="Proteomes" id="UP000010824">
    <property type="component" value="Chromosome"/>
</dbReference>
<dbReference type="STRING" id="593750.Metfor_1830"/>
<dbReference type="FunCoup" id="L0HHQ5">
    <property type="interactions" value="89"/>
</dbReference>
<keyword evidence="7" id="KW-0464">Manganese</keyword>
<evidence type="ECO:0000313" key="9">
    <source>
        <dbReference type="EMBL" id="AGB02853.1"/>
    </source>
</evidence>
<keyword evidence="1 9" id="KW-0436">Ligase</keyword>
<dbReference type="InParanoid" id="L0HHQ5"/>
<keyword evidence="10" id="KW-1185">Reference proteome</keyword>
<sequence>MVRGGEFIHGLPQTTRTCTGRFSGLPIHSETLISAVCLIEICMTEPIQIIGVQGLPLIKKGDDVAALICDRVPLGEGDIICIASTIYSKAKGYTRPLSEITPSERAIRLGALNGEDPRFVQAVLDASTDIIMEHPFILSELSFGHIGVRAGVDQSNIEDGMVIFLPPDPMKSADEVRGRIREITGKNTGIIITDTCGRSFRRGQTGNAIGWSGMQAIRDFRGDTDLFGHVLKITEEAVVDEIAGFSNFVMGESNNGVPAVVFRGCPKWTGHDNLYFSGEEDITRRVLKKEWS</sequence>
<dbReference type="EMBL" id="CP003167">
    <property type="protein sequence ID" value="AGB02853.1"/>
    <property type="molecule type" value="Genomic_DNA"/>
</dbReference>
<evidence type="ECO:0000256" key="5">
    <source>
        <dbReference type="ARBA" id="ARBA00022958"/>
    </source>
</evidence>
<dbReference type="AlphaFoldDB" id="L0HHQ5"/>
<evidence type="ECO:0000256" key="6">
    <source>
        <dbReference type="ARBA" id="ARBA00023134"/>
    </source>
</evidence>
<evidence type="ECO:0000256" key="3">
    <source>
        <dbReference type="ARBA" id="ARBA00022741"/>
    </source>
</evidence>
<name>L0HHQ5_METFS</name>
<dbReference type="Pfam" id="PF01996">
    <property type="entry name" value="F420_ligase"/>
    <property type="match status" value="1"/>
</dbReference>
<evidence type="ECO:0000256" key="7">
    <source>
        <dbReference type="ARBA" id="ARBA00023211"/>
    </source>
</evidence>
<keyword evidence="5" id="KW-0630">Potassium</keyword>
<dbReference type="GO" id="GO:0005525">
    <property type="term" value="F:GTP binding"/>
    <property type="evidence" value="ECO:0007669"/>
    <property type="project" value="UniProtKB-KW"/>
</dbReference>
<gene>
    <name evidence="9" type="ordered locus">Metfor_1830</name>
</gene>
<dbReference type="Gene3D" id="3.90.1660.10">
    <property type="entry name" value="CofE-like domain"/>
    <property type="match status" value="1"/>
</dbReference>
<reference evidence="10" key="1">
    <citation type="submission" date="2011-12" db="EMBL/GenBank/DDBJ databases">
        <title>Complete sequence of Methanoregula formicicum SMSP.</title>
        <authorList>
            <person name="Lucas S."/>
            <person name="Han J."/>
            <person name="Lapidus A."/>
            <person name="Cheng J.-F."/>
            <person name="Goodwin L."/>
            <person name="Pitluck S."/>
            <person name="Peters L."/>
            <person name="Ovchinnikova G."/>
            <person name="Teshima H."/>
            <person name="Detter J.C."/>
            <person name="Han C."/>
            <person name="Tapia R."/>
            <person name="Land M."/>
            <person name="Hauser L."/>
            <person name="Kyrpides N."/>
            <person name="Ivanova N."/>
            <person name="Pagani I."/>
            <person name="Imachi H."/>
            <person name="Tamaki H."/>
            <person name="Sekiguchi Y."/>
            <person name="Kamagata Y."/>
            <person name="Cadillo-Quiroz H."/>
            <person name="Zinder S."/>
            <person name="Liu W.-T."/>
            <person name="Woyke T."/>
        </authorList>
    </citation>
    <scope>NUCLEOTIDE SEQUENCE [LARGE SCALE GENOMIC DNA]</scope>
    <source>
        <strain evidence="10">DSM 22288 / NBRC 105244 / SMSP</strain>
    </source>
</reference>
<dbReference type="HOGENOM" id="CLU_051152_1_1_2"/>
<dbReference type="GO" id="GO:0052618">
    <property type="term" value="F:coenzyme F420-0:L-glutamate ligase activity"/>
    <property type="evidence" value="ECO:0007669"/>
    <property type="project" value="TreeGrafter"/>
</dbReference>
<proteinExistence type="predicted"/>
<dbReference type="PANTHER" id="PTHR47917:SF1">
    <property type="entry name" value="COENZYME F420:L-GLUTAMATE LIGASE"/>
    <property type="match status" value="1"/>
</dbReference>
<protein>
    <submittedName>
        <fullName evidence="9">F420-0:gamma-glutamyl ligase</fullName>
    </submittedName>
</protein>
<dbReference type="Gene3D" id="3.30.1330.100">
    <property type="entry name" value="CofE-like"/>
    <property type="match status" value="1"/>
</dbReference>
<evidence type="ECO:0000313" key="10">
    <source>
        <dbReference type="Proteomes" id="UP000010824"/>
    </source>
</evidence>
<feature type="domain" description="Coenzyme F420:L-glutamate ligase-like" evidence="8">
    <location>
        <begin position="55"/>
        <end position="264"/>
    </location>
</feature>
<evidence type="ECO:0000256" key="4">
    <source>
        <dbReference type="ARBA" id="ARBA00022842"/>
    </source>
</evidence>